<evidence type="ECO:0000256" key="5">
    <source>
        <dbReference type="ARBA" id="ARBA00023136"/>
    </source>
</evidence>
<keyword evidence="4" id="KW-1133">Transmembrane helix</keyword>
<dbReference type="InterPro" id="IPR004090">
    <property type="entry name" value="Chemotax_Me-accpt_rcpt"/>
</dbReference>
<evidence type="ECO:0000256" key="3">
    <source>
        <dbReference type="ARBA" id="ARBA00022692"/>
    </source>
</evidence>
<evidence type="ECO:0000256" key="7">
    <source>
        <dbReference type="ARBA" id="ARBA00029447"/>
    </source>
</evidence>
<dbReference type="SMART" id="SM00304">
    <property type="entry name" value="HAMP"/>
    <property type="match status" value="1"/>
</dbReference>
<dbReference type="GO" id="GO:0006935">
    <property type="term" value="P:chemotaxis"/>
    <property type="evidence" value="ECO:0007669"/>
    <property type="project" value="InterPro"/>
</dbReference>
<dbReference type="InterPro" id="IPR029151">
    <property type="entry name" value="Sensor-like_sf"/>
</dbReference>
<protein>
    <submittedName>
        <fullName evidence="8">Methyl-accepting chemotaxis protein</fullName>
    </submittedName>
</protein>
<dbReference type="Gene3D" id="1.10.287.950">
    <property type="entry name" value="Methyl-accepting chemotaxis protein"/>
    <property type="match status" value="1"/>
</dbReference>
<dbReference type="SMART" id="SM00283">
    <property type="entry name" value="MA"/>
    <property type="match status" value="1"/>
</dbReference>
<dbReference type="GO" id="GO:0005886">
    <property type="term" value="C:plasma membrane"/>
    <property type="evidence" value="ECO:0007669"/>
    <property type="project" value="UniProtKB-SubCell"/>
</dbReference>
<gene>
    <name evidence="8" type="ORF">acsn021_31240</name>
</gene>
<dbReference type="EMBL" id="AP023367">
    <property type="protein sequence ID" value="BCJ95555.1"/>
    <property type="molecule type" value="Genomic_DNA"/>
</dbReference>
<dbReference type="PRINTS" id="PR00260">
    <property type="entry name" value="CHEMTRNSDUCR"/>
</dbReference>
<dbReference type="Pfam" id="PF00015">
    <property type="entry name" value="MCPsignal"/>
    <property type="match status" value="1"/>
</dbReference>
<dbReference type="InterPro" id="IPR004089">
    <property type="entry name" value="MCPsignal_dom"/>
</dbReference>
<keyword evidence="5" id="KW-0472">Membrane</keyword>
<keyword evidence="9" id="KW-1185">Reference proteome</keyword>
<keyword evidence="3" id="KW-0812">Transmembrane</keyword>
<dbReference type="CDD" id="cd06225">
    <property type="entry name" value="HAMP"/>
    <property type="match status" value="1"/>
</dbReference>
<name>A0A6S6R8N1_9FIRM</name>
<organism evidence="8 9">
    <name type="scientific">Anaerocolumna cellulosilytica</name>
    <dbReference type="NCBI Taxonomy" id="433286"/>
    <lineage>
        <taxon>Bacteria</taxon>
        <taxon>Bacillati</taxon>
        <taxon>Bacillota</taxon>
        <taxon>Clostridia</taxon>
        <taxon>Lachnospirales</taxon>
        <taxon>Lachnospiraceae</taxon>
        <taxon>Anaerocolumna</taxon>
    </lineage>
</organism>
<comment type="subcellular location">
    <subcellularLocation>
        <location evidence="1">Cell membrane</location>
        <topology evidence="1">Multi-pass membrane protein</topology>
    </subcellularLocation>
</comment>
<keyword evidence="2" id="KW-1003">Cell membrane</keyword>
<evidence type="ECO:0000256" key="4">
    <source>
        <dbReference type="ARBA" id="ARBA00022989"/>
    </source>
</evidence>
<dbReference type="PROSITE" id="PS50885">
    <property type="entry name" value="HAMP"/>
    <property type="match status" value="1"/>
</dbReference>
<dbReference type="SUPFAM" id="SSF103190">
    <property type="entry name" value="Sensory domain-like"/>
    <property type="match status" value="1"/>
</dbReference>
<dbReference type="Proteomes" id="UP000515561">
    <property type="component" value="Chromosome"/>
</dbReference>
<evidence type="ECO:0000256" key="2">
    <source>
        <dbReference type="ARBA" id="ARBA00022475"/>
    </source>
</evidence>
<accession>A0A6S6R8N1</accession>
<dbReference type="KEGG" id="acel:acsn021_31240"/>
<evidence type="ECO:0000256" key="1">
    <source>
        <dbReference type="ARBA" id="ARBA00004651"/>
    </source>
</evidence>
<evidence type="ECO:0000313" key="8">
    <source>
        <dbReference type="EMBL" id="BCJ95555.1"/>
    </source>
</evidence>
<evidence type="ECO:0000256" key="6">
    <source>
        <dbReference type="ARBA" id="ARBA00023224"/>
    </source>
</evidence>
<dbReference type="GO" id="GO:0007165">
    <property type="term" value="P:signal transduction"/>
    <property type="evidence" value="ECO:0007669"/>
    <property type="project" value="UniProtKB-KW"/>
</dbReference>
<dbReference type="InterPro" id="IPR033463">
    <property type="entry name" value="sCache_3"/>
</dbReference>
<evidence type="ECO:0000313" key="9">
    <source>
        <dbReference type="Proteomes" id="UP000515561"/>
    </source>
</evidence>
<reference evidence="8 9" key="1">
    <citation type="journal article" date="2016" name="Int. J. Syst. Evol. Microbiol.">
        <title>Descriptions of Anaerotaenia torta gen. nov., sp. nov. and Anaerocolumna cellulosilytica gen. nov., sp. nov. isolated from a methanogenic reactor of cattle waste.</title>
        <authorList>
            <person name="Uek A."/>
            <person name="Ohtaki Y."/>
            <person name="Kaku N."/>
            <person name="Ueki K."/>
        </authorList>
    </citation>
    <scope>NUCLEOTIDE SEQUENCE [LARGE SCALE GENOMIC DNA]</scope>
    <source>
        <strain evidence="8 9">SN021</strain>
    </source>
</reference>
<dbReference type="PANTHER" id="PTHR32089">
    <property type="entry name" value="METHYL-ACCEPTING CHEMOTAXIS PROTEIN MCPB"/>
    <property type="match status" value="1"/>
</dbReference>
<sequence>MKIKWKIVSAVILALTGFILLTSISFHRIITKLVDDETLEQLGNYSELGLALLDANYPGEWRIEGENLYKGDTLINGNYDIVDQFTGNTGIQATLFAGDTRVSTTVIDDNGNRQTGTQASEDVIETVLLSNSDYIGSAMVAGKKADAYYMPIVDGSGTAIGMWFVGIYNYELEAKIAEYLTWIIVILLAVLVIGVLLSYLLGNSIAHGFNQIKNNMLKMEQGDLTIALKEKFAKRKDEVGDITRSFFQMQKQIARTMETIRTESQNIQDSTGILEGSAKDVYSDIENISATTEELSASMEETAASTQEIGYTAQEVEKEVGVVADKSNNGLQLAVEIKERADKLKAAALESQKNAVGIYEEANNQLRRSIERTSAIEEIRSLSKTILAITAQTNLLALNASIESARAGEAGKGFAVVANEIRLLAENSKAAVSKIEDITTEVANAVEELVEDSVNLLEFVDDKVIADYKTMVTTGEQYYRDASEFDEMVAEIKNSAYKLQESIVYIKTAIDEVTIATNEGATGASDIAEKATSIAAKTSDVLRQAQGNRESAVSLNEQIQFFNF</sequence>
<dbReference type="SUPFAM" id="SSF58104">
    <property type="entry name" value="Methyl-accepting chemotaxis protein (MCP) signaling domain"/>
    <property type="match status" value="1"/>
</dbReference>
<dbReference type="Pfam" id="PF17202">
    <property type="entry name" value="sCache_3_3"/>
    <property type="match status" value="1"/>
</dbReference>
<dbReference type="PANTHER" id="PTHR32089:SF112">
    <property type="entry name" value="LYSOZYME-LIKE PROTEIN-RELATED"/>
    <property type="match status" value="1"/>
</dbReference>
<dbReference type="GO" id="GO:0004888">
    <property type="term" value="F:transmembrane signaling receptor activity"/>
    <property type="evidence" value="ECO:0007669"/>
    <property type="project" value="InterPro"/>
</dbReference>
<dbReference type="InterPro" id="IPR003660">
    <property type="entry name" value="HAMP_dom"/>
</dbReference>
<dbReference type="PROSITE" id="PS50111">
    <property type="entry name" value="CHEMOTAXIS_TRANSDUC_2"/>
    <property type="match status" value="1"/>
</dbReference>
<dbReference type="AlphaFoldDB" id="A0A6S6R8N1"/>
<comment type="similarity">
    <text evidence="7">Belongs to the methyl-accepting chemotaxis (MCP) protein family.</text>
</comment>
<keyword evidence="6" id="KW-0807">Transducer</keyword>
<dbReference type="RefSeq" id="WP_184095640.1">
    <property type="nucleotide sequence ID" value="NZ_AP023367.1"/>
</dbReference>
<proteinExistence type="inferred from homology"/>